<reference evidence="2 3" key="1">
    <citation type="submission" date="2016-11" db="EMBL/GenBank/DDBJ databases">
        <authorList>
            <person name="Jaros S."/>
            <person name="Januszkiewicz K."/>
            <person name="Wedrychowicz H."/>
        </authorList>
    </citation>
    <scope>NUCLEOTIDE SEQUENCE [LARGE SCALE GENOMIC DNA]</scope>
    <source>
        <strain evidence="2 3">DSM 25661</strain>
    </source>
</reference>
<proteinExistence type="predicted"/>
<feature type="domain" description="FAS1" evidence="1">
    <location>
        <begin position="328"/>
        <end position="460"/>
    </location>
</feature>
<dbReference type="InterPro" id="IPR036378">
    <property type="entry name" value="FAS1_dom_sf"/>
</dbReference>
<accession>A0A1M4U0Q2</accession>
<dbReference type="InterPro" id="IPR000782">
    <property type="entry name" value="FAS1_domain"/>
</dbReference>
<dbReference type="PANTHER" id="PTHR10900">
    <property type="entry name" value="PERIOSTIN-RELATED"/>
    <property type="match status" value="1"/>
</dbReference>
<gene>
    <name evidence="2" type="ORF">SAMN05444278_102127</name>
</gene>
<dbReference type="Pfam" id="PF02469">
    <property type="entry name" value="Fasciclin"/>
    <property type="match status" value="4"/>
</dbReference>
<dbReference type="GO" id="GO:0007155">
    <property type="term" value="P:cell adhesion"/>
    <property type="evidence" value="ECO:0007669"/>
    <property type="project" value="TreeGrafter"/>
</dbReference>
<dbReference type="PANTHER" id="PTHR10900:SF77">
    <property type="entry name" value="FI19380P1"/>
    <property type="match status" value="1"/>
</dbReference>
<organism evidence="2 3">
    <name type="scientific">Psychroflexus salarius</name>
    <dbReference type="NCBI Taxonomy" id="1155689"/>
    <lineage>
        <taxon>Bacteria</taxon>
        <taxon>Pseudomonadati</taxon>
        <taxon>Bacteroidota</taxon>
        <taxon>Flavobacteriia</taxon>
        <taxon>Flavobacteriales</taxon>
        <taxon>Flavobacteriaceae</taxon>
        <taxon>Psychroflexus</taxon>
    </lineage>
</organism>
<protein>
    <submittedName>
        <fullName evidence="2">Transforming growth factor-beta-induced protein</fullName>
    </submittedName>
</protein>
<dbReference type="SMART" id="SM00554">
    <property type="entry name" value="FAS1"/>
    <property type="match status" value="4"/>
</dbReference>
<dbReference type="STRING" id="1155689.SAMN05444278_102127"/>
<evidence type="ECO:0000259" key="1">
    <source>
        <dbReference type="PROSITE" id="PS50213"/>
    </source>
</evidence>
<dbReference type="AlphaFoldDB" id="A0A1M4U0Q2"/>
<sequence>MSVIVQVHLQKQKSKTMKFQLKTLTLVLLTLVFTSCDDDDSGEPITNVQTTFEIIASSPDHTILEQALIDTGLDEALNQGTYTVFAPTDDAFSGVLLDQLSNEQLTNILLNHVIDGLAASNTLENGYFTTLATESASGNANNIDVYINTDSGVELNGASSVTSADLGASNGIVHVVDAVIPIPDVVTFATIDPTFDTLEAALTRSDQPDFVGTLSSSDAPAPFTVFAPTNQAFSDLLDELGATSLDDIGGPTLTSTLNSHVVGGLNVTSNELESGSVETLGDDITIDAENVQIVDQNGRTIEIVVTDVQTSNGVIHAIDRVILPDVAVESTFEIIEASPNHTILEQALIDTGLDVAVNNNELTVFAPTDAAFGNVDISGLTVEQLSNVLLNHTVSGTVLSSDLSNSYANTLAVETNTGDENNLSLYINTDNGVSLNGISNVTTPDLEAYNGVVHVVDGVITIPDVTTFALADPNFSILVDALTRENSFTYVSTLQSTESPAPFTVFAPTNDAFVDLLAELELNSLADVPTATLEATLNSHVITGANVTSSTLSSGTVSTLGADLTIDAPNTTVTDPNGRVSNIIAVDVQAGNGVIHAIDQVLLPQQ</sequence>
<dbReference type="GO" id="GO:0050839">
    <property type="term" value="F:cell adhesion molecule binding"/>
    <property type="evidence" value="ECO:0007669"/>
    <property type="project" value="TreeGrafter"/>
</dbReference>
<feature type="domain" description="FAS1" evidence="1">
    <location>
        <begin position="48"/>
        <end position="180"/>
    </location>
</feature>
<dbReference type="GO" id="GO:0031012">
    <property type="term" value="C:extracellular matrix"/>
    <property type="evidence" value="ECO:0007669"/>
    <property type="project" value="TreeGrafter"/>
</dbReference>
<keyword evidence="3" id="KW-1185">Reference proteome</keyword>
<dbReference type="InterPro" id="IPR050904">
    <property type="entry name" value="Adhesion/Biosynth-related"/>
</dbReference>
<dbReference type="Proteomes" id="UP000184462">
    <property type="component" value="Unassembled WGS sequence"/>
</dbReference>
<dbReference type="SUPFAM" id="SSF82153">
    <property type="entry name" value="FAS1 domain"/>
    <property type="match status" value="4"/>
</dbReference>
<feature type="domain" description="FAS1" evidence="1">
    <location>
        <begin position="462"/>
        <end position="602"/>
    </location>
</feature>
<dbReference type="GO" id="GO:0030198">
    <property type="term" value="P:extracellular matrix organization"/>
    <property type="evidence" value="ECO:0007669"/>
    <property type="project" value="TreeGrafter"/>
</dbReference>
<dbReference type="PROSITE" id="PS50213">
    <property type="entry name" value="FAS1"/>
    <property type="match status" value="4"/>
</dbReference>
<feature type="domain" description="FAS1" evidence="1">
    <location>
        <begin position="182"/>
        <end position="322"/>
    </location>
</feature>
<evidence type="ECO:0000313" key="3">
    <source>
        <dbReference type="Proteomes" id="UP000184462"/>
    </source>
</evidence>
<evidence type="ECO:0000313" key="2">
    <source>
        <dbReference type="EMBL" id="SHE50308.1"/>
    </source>
</evidence>
<dbReference type="Gene3D" id="2.30.180.10">
    <property type="entry name" value="FAS1 domain"/>
    <property type="match status" value="4"/>
</dbReference>
<name>A0A1M4U0Q2_9FLAO</name>
<dbReference type="EMBL" id="FQTW01000002">
    <property type="protein sequence ID" value="SHE50308.1"/>
    <property type="molecule type" value="Genomic_DNA"/>
</dbReference>
<dbReference type="GO" id="GO:0005615">
    <property type="term" value="C:extracellular space"/>
    <property type="evidence" value="ECO:0007669"/>
    <property type="project" value="TreeGrafter"/>
</dbReference>